<dbReference type="SMART" id="SM00382">
    <property type="entry name" value="AAA"/>
    <property type="match status" value="1"/>
</dbReference>
<dbReference type="SUPFAM" id="SSF46689">
    <property type="entry name" value="Homeodomain-like"/>
    <property type="match status" value="1"/>
</dbReference>
<feature type="domain" description="Sigma-54 factor interaction" evidence="6">
    <location>
        <begin position="327"/>
        <end position="557"/>
    </location>
</feature>
<dbReference type="Gene3D" id="1.10.8.60">
    <property type="match status" value="1"/>
</dbReference>
<dbReference type="FunFam" id="3.40.50.300:FF:000006">
    <property type="entry name" value="DNA-binding transcriptional regulator NtrC"/>
    <property type="match status" value="1"/>
</dbReference>
<evidence type="ECO:0000256" key="1">
    <source>
        <dbReference type="ARBA" id="ARBA00022741"/>
    </source>
</evidence>
<dbReference type="InterPro" id="IPR013767">
    <property type="entry name" value="PAS_fold"/>
</dbReference>
<evidence type="ECO:0000256" key="5">
    <source>
        <dbReference type="ARBA" id="ARBA00023163"/>
    </source>
</evidence>
<dbReference type="InterPro" id="IPR029016">
    <property type="entry name" value="GAF-like_dom_sf"/>
</dbReference>
<keyword evidence="5" id="KW-0804">Transcription</keyword>
<dbReference type="EMBL" id="FQVG01000006">
    <property type="protein sequence ID" value="SHE51710.1"/>
    <property type="molecule type" value="Genomic_DNA"/>
</dbReference>
<keyword evidence="4" id="KW-0238">DNA-binding</keyword>
<evidence type="ECO:0000256" key="3">
    <source>
        <dbReference type="ARBA" id="ARBA00023015"/>
    </source>
</evidence>
<dbReference type="GO" id="GO:0043565">
    <property type="term" value="F:sequence-specific DNA binding"/>
    <property type="evidence" value="ECO:0007669"/>
    <property type="project" value="InterPro"/>
</dbReference>
<accession>A0A1M4U522</accession>
<keyword evidence="2" id="KW-0067">ATP-binding</keyword>
<dbReference type="Pfam" id="PF00989">
    <property type="entry name" value="PAS"/>
    <property type="match status" value="1"/>
</dbReference>
<dbReference type="SUPFAM" id="SSF55781">
    <property type="entry name" value="GAF domain-like"/>
    <property type="match status" value="1"/>
</dbReference>
<gene>
    <name evidence="7" type="ORF">SAMN02746091_00566</name>
</gene>
<dbReference type="PRINTS" id="PR01590">
    <property type="entry name" value="HTHFIS"/>
</dbReference>
<sequence>MKSNNKNHEEIIKKSHERSNKYGIETDRIYPKKILTKEEIPLLMKKNRDLIRIASPFIKILYDFLEGSGFFIVLTDNEGCILSTIGDKDILAAAKELNMVVGAYMDENSIGTNAMGTAIKEDMPIQISAKEHFITAYHRWTCSAAPIHNTKGEIIGTLNLTGNSHLVHPHTLGLVVAAVRSIENQIKSEEANNKLMETYQYLNTIIESINFGIIALSKNGFIKNINESACSMFNCIKEDLMEKPIEEILPKWQEINKRILSGEKIIDEEIYFKIKGKSQKYIISLHSIQDEKGCIIGSVLSFKNIQNVYNLINKYTGMKARYTFDDIIYKSNNMKKIIEYSKSISDSPSTILITGESGTGKEILAQAIHNNSSRRDFGFVAINCGAIPENLIESELFGYDEGAFTGAKRGGNPGKFELANGGTLFLDEIAEMPLDMQVKLLRVLQEGCITRIGGNKYIDVDVRIIAATNKNLLQEVKEGRFREDLYYRISVIPIVLPPLRERREDIPLLIEHFLKTKSIKLRKPIPKLSTILYDKMLSYNWLGNIRELENFIESAVNFGGNIEFLMNKFENLNTQNQNTQISKYNTISDDLIGPLDEIEKRAIISCLKKYDNNISKCAKILNISRNTLYLKMKKYNITI</sequence>
<protein>
    <submittedName>
        <fullName evidence="7">Transcriptional regulator of acetoin/glycerol metabolism</fullName>
    </submittedName>
</protein>
<dbReference type="AlphaFoldDB" id="A0A1M4U522"/>
<dbReference type="Gene3D" id="1.10.10.60">
    <property type="entry name" value="Homeodomain-like"/>
    <property type="match status" value="1"/>
</dbReference>
<dbReference type="SUPFAM" id="SSF55785">
    <property type="entry name" value="PYP-like sensor domain (PAS domain)"/>
    <property type="match status" value="1"/>
</dbReference>
<dbReference type="Pfam" id="PF01590">
    <property type="entry name" value="GAF"/>
    <property type="match status" value="1"/>
</dbReference>
<dbReference type="Pfam" id="PF25601">
    <property type="entry name" value="AAA_lid_14"/>
    <property type="match status" value="1"/>
</dbReference>
<organism evidence="7 8">
    <name type="scientific">Caloramator proteoclasticus DSM 10124</name>
    <dbReference type="NCBI Taxonomy" id="1121262"/>
    <lineage>
        <taxon>Bacteria</taxon>
        <taxon>Bacillati</taxon>
        <taxon>Bacillota</taxon>
        <taxon>Clostridia</taxon>
        <taxon>Eubacteriales</taxon>
        <taxon>Clostridiaceae</taxon>
        <taxon>Caloramator</taxon>
    </lineage>
</organism>
<dbReference type="SMART" id="SM00091">
    <property type="entry name" value="PAS"/>
    <property type="match status" value="1"/>
</dbReference>
<keyword evidence="3" id="KW-0805">Transcription regulation</keyword>
<evidence type="ECO:0000313" key="7">
    <source>
        <dbReference type="EMBL" id="SHE51710.1"/>
    </source>
</evidence>
<dbReference type="GO" id="GO:0005524">
    <property type="term" value="F:ATP binding"/>
    <property type="evidence" value="ECO:0007669"/>
    <property type="project" value="UniProtKB-KW"/>
</dbReference>
<keyword evidence="8" id="KW-1185">Reference proteome</keyword>
<proteinExistence type="predicted"/>
<dbReference type="PROSITE" id="PS50045">
    <property type="entry name" value="SIGMA54_INTERACT_4"/>
    <property type="match status" value="1"/>
</dbReference>
<dbReference type="InterPro" id="IPR009057">
    <property type="entry name" value="Homeodomain-like_sf"/>
</dbReference>
<dbReference type="Pfam" id="PF02954">
    <property type="entry name" value="HTH_8"/>
    <property type="match status" value="1"/>
</dbReference>
<dbReference type="InterPro" id="IPR000014">
    <property type="entry name" value="PAS"/>
</dbReference>
<evidence type="ECO:0000259" key="6">
    <source>
        <dbReference type="PROSITE" id="PS50045"/>
    </source>
</evidence>
<evidence type="ECO:0000256" key="2">
    <source>
        <dbReference type="ARBA" id="ARBA00022840"/>
    </source>
</evidence>
<dbReference type="InterPro" id="IPR002197">
    <property type="entry name" value="HTH_Fis"/>
</dbReference>
<dbReference type="PANTHER" id="PTHR32071">
    <property type="entry name" value="TRANSCRIPTIONAL REGULATORY PROTEIN"/>
    <property type="match status" value="1"/>
</dbReference>
<keyword evidence="1" id="KW-0547">Nucleotide-binding</keyword>
<dbReference type="RefSeq" id="WP_073247864.1">
    <property type="nucleotide sequence ID" value="NZ_FQVG01000006.1"/>
</dbReference>
<dbReference type="InterPro" id="IPR025662">
    <property type="entry name" value="Sigma_54_int_dom_ATP-bd_1"/>
</dbReference>
<dbReference type="InterPro" id="IPR003018">
    <property type="entry name" value="GAF"/>
</dbReference>
<reference evidence="8" key="1">
    <citation type="submission" date="2016-11" db="EMBL/GenBank/DDBJ databases">
        <authorList>
            <person name="Varghese N."/>
            <person name="Submissions S."/>
        </authorList>
    </citation>
    <scope>NUCLEOTIDE SEQUENCE [LARGE SCALE GENOMIC DNA]</scope>
    <source>
        <strain evidence="8">DSM 10124</strain>
    </source>
</reference>
<dbReference type="InterPro" id="IPR027417">
    <property type="entry name" value="P-loop_NTPase"/>
</dbReference>
<dbReference type="PANTHER" id="PTHR32071:SF57">
    <property type="entry name" value="C4-DICARBOXYLATE TRANSPORT TRANSCRIPTIONAL REGULATORY PROTEIN DCTD"/>
    <property type="match status" value="1"/>
</dbReference>
<dbReference type="CDD" id="cd00130">
    <property type="entry name" value="PAS"/>
    <property type="match status" value="1"/>
</dbReference>
<dbReference type="PROSITE" id="PS00675">
    <property type="entry name" value="SIGMA54_INTERACT_1"/>
    <property type="match status" value="1"/>
</dbReference>
<dbReference type="Pfam" id="PF00158">
    <property type="entry name" value="Sigma54_activat"/>
    <property type="match status" value="1"/>
</dbReference>
<dbReference type="Gene3D" id="3.30.450.40">
    <property type="match status" value="1"/>
</dbReference>
<dbReference type="InterPro" id="IPR035965">
    <property type="entry name" value="PAS-like_dom_sf"/>
</dbReference>
<dbReference type="Gene3D" id="3.30.450.20">
    <property type="entry name" value="PAS domain"/>
    <property type="match status" value="1"/>
</dbReference>
<dbReference type="Proteomes" id="UP000184423">
    <property type="component" value="Unassembled WGS sequence"/>
</dbReference>
<evidence type="ECO:0000256" key="4">
    <source>
        <dbReference type="ARBA" id="ARBA00023125"/>
    </source>
</evidence>
<dbReference type="SUPFAM" id="SSF52540">
    <property type="entry name" value="P-loop containing nucleoside triphosphate hydrolases"/>
    <property type="match status" value="1"/>
</dbReference>
<dbReference type="InterPro" id="IPR002078">
    <property type="entry name" value="Sigma_54_int"/>
</dbReference>
<dbReference type="InterPro" id="IPR058031">
    <property type="entry name" value="AAA_lid_NorR"/>
</dbReference>
<dbReference type="InterPro" id="IPR025943">
    <property type="entry name" value="Sigma_54_int_dom_ATP-bd_2"/>
</dbReference>
<dbReference type="CDD" id="cd00009">
    <property type="entry name" value="AAA"/>
    <property type="match status" value="1"/>
</dbReference>
<dbReference type="Gene3D" id="3.40.50.300">
    <property type="entry name" value="P-loop containing nucleotide triphosphate hydrolases"/>
    <property type="match status" value="1"/>
</dbReference>
<dbReference type="InterPro" id="IPR003593">
    <property type="entry name" value="AAA+_ATPase"/>
</dbReference>
<evidence type="ECO:0000313" key="8">
    <source>
        <dbReference type="Proteomes" id="UP000184423"/>
    </source>
</evidence>
<dbReference type="PROSITE" id="PS00676">
    <property type="entry name" value="SIGMA54_INTERACT_2"/>
    <property type="match status" value="1"/>
</dbReference>
<dbReference type="GO" id="GO:0006355">
    <property type="term" value="P:regulation of DNA-templated transcription"/>
    <property type="evidence" value="ECO:0007669"/>
    <property type="project" value="InterPro"/>
</dbReference>
<name>A0A1M4U522_9CLOT</name>